<evidence type="ECO:0000313" key="3">
    <source>
        <dbReference type="Proteomes" id="UP000019471"/>
    </source>
</evidence>
<keyword evidence="1" id="KW-0175">Coiled coil</keyword>
<dbReference type="eggNOG" id="ENOG502SC1V">
    <property type="taxonomic scope" value="Eukaryota"/>
</dbReference>
<dbReference type="OrthoDB" id="1699231at2759"/>
<name>W9XAW7_9EURO</name>
<evidence type="ECO:0000256" key="1">
    <source>
        <dbReference type="SAM" id="Coils"/>
    </source>
</evidence>
<gene>
    <name evidence="2" type="ORF">A1O5_09587</name>
</gene>
<dbReference type="RefSeq" id="XP_007748356.1">
    <property type="nucleotide sequence ID" value="XM_007750166.1"/>
</dbReference>
<dbReference type="HOGENOM" id="CLU_573684_0_0_1"/>
<reference evidence="2 3" key="1">
    <citation type="submission" date="2013-03" db="EMBL/GenBank/DDBJ databases">
        <title>The Genome Sequence of Cladophialophora psammophila CBS 110553.</title>
        <authorList>
            <consortium name="The Broad Institute Genomics Platform"/>
            <person name="Cuomo C."/>
            <person name="de Hoog S."/>
            <person name="Gorbushina A."/>
            <person name="Walker B."/>
            <person name="Young S.K."/>
            <person name="Zeng Q."/>
            <person name="Gargeya S."/>
            <person name="Fitzgerald M."/>
            <person name="Haas B."/>
            <person name="Abouelleil A."/>
            <person name="Allen A.W."/>
            <person name="Alvarado L."/>
            <person name="Arachchi H.M."/>
            <person name="Berlin A.M."/>
            <person name="Chapman S.B."/>
            <person name="Gainer-Dewar J."/>
            <person name="Goldberg J."/>
            <person name="Griggs A."/>
            <person name="Gujja S."/>
            <person name="Hansen M."/>
            <person name="Howarth C."/>
            <person name="Imamovic A."/>
            <person name="Ireland A."/>
            <person name="Larimer J."/>
            <person name="McCowan C."/>
            <person name="Murphy C."/>
            <person name="Pearson M."/>
            <person name="Poon T.W."/>
            <person name="Priest M."/>
            <person name="Roberts A."/>
            <person name="Saif S."/>
            <person name="Shea T."/>
            <person name="Sisk P."/>
            <person name="Sykes S."/>
            <person name="Wortman J."/>
            <person name="Nusbaum C."/>
            <person name="Birren B."/>
        </authorList>
    </citation>
    <scope>NUCLEOTIDE SEQUENCE [LARGE SCALE GENOMIC DNA]</scope>
    <source>
        <strain evidence="2 3">CBS 110553</strain>
    </source>
</reference>
<dbReference type="Proteomes" id="UP000019471">
    <property type="component" value="Unassembled WGS sequence"/>
</dbReference>
<keyword evidence="3" id="KW-1185">Reference proteome</keyword>
<accession>W9XAW7</accession>
<protein>
    <submittedName>
        <fullName evidence="2">Uncharacterized protein</fullName>
    </submittedName>
</protein>
<dbReference type="EMBL" id="AMGX01000016">
    <property type="protein sequence ID" value="EXJ67574.1"/>
    <property type="molecule type" value="Genomic_DNA"/>
</dbReference>
<dbReference type="GeneID" id="19194283"/>
<feature type="coiled-coil region" evidence="1">
    <location>
        <begin position="371"/>
        <end position="398"/>
    </location>
</feature>
<proteinExistence type="predicted"/>
<organism evidence="2 3">
    <name type="scientific">Cladophialophora psammophila CBS 110553</name>
    <dbReference type="NCBI Taxonomy" id="1182543"/>
    <lineage>
        <taxon>Eukaryota</taxon>
        <taxon>Fungi</taxon>
        <taxon>Dikarya</taxon>
        <taxon>Ascomycota</taxon>
        <taxon>Pezizomycotina</taxon>
        <taxon>Eurotiomycetes</taxon>
        <taxon>Chaetothyriomycetidae</taxon>
        <taxon>Chaetothyriales</taxon>
        <taxon>Herpotrichiellaceae</taxon>
        <taxon>Cladophialophora</taxon>
    </lineage>
</organism>
<evidence type="ECO:0000313" key="2">
    <source>
        <dbReference type="EMBL" id="EXJ67574.1"/>
    </source>
</evidence>
<comment type="caution">
    <text evidence="2">The sequence shown here is derived from an EMBL/GenBank/DDBJ whole genome shotgun (WGS) entry which is preliminary data.</text>
</comment>
<sequence>MIPTTDEEFKLAIKALNSSTKAIERRTRALHAQEAHLKHLRAVEEATNARKARQEQYLDRNYAAKVQHIKFANEQIFEALRSDLRAEIDRTAKDVKSAPAIVTGILNSDDRVLSEFNDLLSFGVQQECPINLDALTDRVNRLTRALQYFRAKAVKDHLDRTYLESLGGTDTASNTQAVADGTVDAVREDLGSLYSEIDDVVGMVVAQEHGNALHAALQSVRRVRKQDNRRLNEEVYAKLCSLTEALVNLSKKLENLQSRRLSLHEFDMQLKYFETSAHSDTKPVIVPSGGEPKDIVAPAAMALVQHLGLSSGGSDSKISDVSAVTGQLEDLTSTLGCQSAGNILRILQLSEQAAAKGRVAVQRASDAVASHDSHEIEVRELEGMIAAAKAEMERVINGNHN</sequence>
<dbReference type="AlphaFoldDB" id="W9XAW7"/>